<dbReference type="OrthoDB" id="6860332at2"/>
<reference evidence="4 5" key="1">
    <citation type="submission" date="2015-06" db="EMBL/GenBank/DDBJ databases">
        <title>A Comprehensive Approach to Explore the Metabolic and Phylogenetic Diversity of Bacterial Steroid Degradation in the Environment: Testosterone as an Example.</title>
        <authorList>
            <person name="Yang F.-C."/>
            <person name="Chen Y.-L."/>
            <person name="Yu C.-P."/>
            <person name="Tang S.-L."/>
            <person name="Wang P.-H."/>
            <person name="Ismail W."/>
            <person name="Wang C.-H."/>
            <person name="Yang C.-Y."/>
            <person name="Chiang Y.-R."/>
        </authorList>
    </citation>
    <scope>NUCLEOTIDE SEQUENCE [LARGE SCALE GENOMIC DNA]</scope>
    <source>
        <strain evidence="4 5">DSM 18526</strain>
    </source>
</reference>
<dbReference type="PROSITE" id="PS50977">
    <property type="entry name" value="HTH_TETR_2"/>
    <property type="match status" value="1"/>
</dbReference>
<dbReference type="Proteomes" id="UP000070250">
    <property type="component" value="Chromosome"/>
</dbReference>
<feature type="DNA-binding region" description="H-T-H motif" evidence="2">
    <location>
        <begin position="38"/>
        <end position="57"/>
    </location>
</feature>
<dbReference type="GO" id="GO:0000976">
    <property type="term" value="F:transcription cis-regulatory region binding"/>
    <property type="evidence" value="ECO:0007669"/>
    <property type="project" value="TreeGrafter"/>
</dbReference>
<dbReference type="EMBL" id="CP011971">
    <property type="protein sequence ID" value="AMN45548.1"/>
    <property type="molecule type" value="Genomic_DNA"/>
</dbReference>
<dbReference type="PRINTS" id="PR00455">
    <property type="entry name" value="HTHTETR"/>
</dbReference>
<evidence type="ECO:0000313" key="5">
    <source>
        <dbReference type="Proteomes" id="UP000070250"/>
    </source>
</evidence>
<dbReference type="Pfam" id="PF17939">
    <property type="entry name" value="TetR_C_30"/>
    <property type="match status" value="1"/>
</dbReference>
<dbReference type="Gene3D" id="1.10.357.10">
    <property type="entry name" value="Tetracycline Repressor, domain 2"/>
    <property type="match status" value="1"/>
</dbReference>
<protein>
    <submittedName>
        <fullName evidence="4">TetR family transcriptional regulator</fullName>
    </submittedName>
</protein>
<dbReference type="PANTHER" id="PTHR30055:SF235">
    <property type="entry name" value="TRANSCRIPTIONAL REGULATORY PROTEIN"/>
    <property type="match status" value="1"/>
</dbReference>
<dbReference type="SUPFAM" id="SSF46689">
    <property type="entry name" value="Homeodomain-like"/>
    <property type="match status" value="1"/>
</dbReference>
<evidence type="ECO:0000313" key="4">
    <source>
        <dbReference type="EMBL" id="AMN45548.1"/>
    </source>
</evidence>
<keyword evidence="5" id="KW-1185">Reference proteome</keyword>
<evidence type="ECO:0000256" key="1">
    <source>
        <dbReference type="ARBA" id="ARBA00023125"/>
    </source>
</evidence>
<gene>
    <name evidence="4" type="ORF">ACG33_00205</name>
</gene>
<dbReference type="STRING" id="465721.ACG33_00205"/>
<sequence>MVCKSQATAVRRKGDVGREAIMDTAERLFAERGIEAVSLRTINAEAGYSVAALHYHFGTRDGLIRALLERAQPPIFACREQMLIELRAHAEPALERVVAALVRPLSMELIEKGAAGANRLRFLMRLYFDRSPYMADIREQSLKVFQPLLHRALPQLDERILRRRWVLAGELAGHALTNVREHMGIGASAQLRPSELEHFLRELVSFITGGLRAPH</sequence>
<dbReference type="InterPro" id="IPR036271">
    <property type="entry name" value="Tet_transcr_reg_TetR-rel_C_sf"/>
</dbReference>
<dbReference type="KEGG" id="sdf:ACG33_00205"/>
<dbReference type="InterPro" id="IPR009057">
    <property type="entry name" value="Homeodomain-like_sf"/>
</dbReference>
<dbReference type="InterPro" id="IPR001647">
    <property type="entry name" value="HTH_TetR"/>
</dbReference>
<dbReference type="SUPFAM" id="SSF48498">
    <property type="entry name" value="Tetracyclin repressor-like, C-terminal domain"/>
    <property type="match status" value="1"/>
</dbReference>
<feature type="domain" description="HTH tetR-type" evidence="3">
    <location>
        <begin position="15"/>
        <end position="75"/>
    </location>
</feature>
<accession>A0A127F7H8</accession>
<name>A0A127F7H8_STEDE</name>
<dbReference type="InterPro" id="IPR050109">
    <property type="entry name" value="HTH-type_TetR-like_transc_reg"/>
</dbReference>
<dbReference type="GO" id="GO:0003700">
    <property type="term" value="F:DNA-binding transcription factor activity"/>
    <property type="evidence" value="ECO:0007669"/>
    <property type="project" value="TreeGrafter"/>
</dbReference>
<keyword evidence="1 2" id="KW-0238">DNA-binding</keyword>
<dbReference type="PANTHER" id="PTHR30055">
    <property type="entry name" value="HTH-TYPE TRANSCRIPTIONAL REGULATOR RUTR"/>
    <property type="match status" value="1"/>
</dbReference>
<proteinExistence type="predicted"/>
<evidence type="ECO:0000256" key="2">
    <source>
        <dbReference type="PROSITE-ProRule" id="PRU00335"/>
    </source>
</evidence>
<dbReference type="InterPro" id="IPR041586">
    <property type="entry name" value="PsrA_TetR_C"/>
</dbReference>
<evidence type="ECO:0000259" key="3">
    <source>
        <dbReference type="PROSITE" id="PS50977"/>
    </source>
</evidence>
<dbReference type="AlphaFoldDB" id="A0A127F7H8"/>
<organism evidence="4 5">
    <name type="scientific">Steroidobacter denitrificans</name>
    <dbReference type="NCBI Taxonomy" id="465721"/>
    <lineage>
        <taxon>Bacteria</taxon>
        <taxon>Pseudomonadati</taxon>
        <taxon>Pseudomonadota</taxon>
        <taxon>Gammaproteobacteria</taxon>
        <taxon>Steroidobacterales</taxon>
        <taxon>Steroidobacteraceae</taxon>
        <taxon>Steroidobacter</taxon>
    </lineage>
</organism>
<dbReference type="Pfam" id="PF00440">
    <property type="entry name" value="TetR_N"/>
    <property type="match status" value="1"/>
</dbReference>